<evidence type="ECO:0000313" key="9">
    <source>
        <dbReference type="EMBL" id="REE05602.1"/>
    </source>
</evidence>
<dbReference type="InterPro" id="IPR012748">
    <property type="entry name" value="Rieske-like_NirD"/>
</dbReference>
<keyword evidence="6" id="KW-0411">Iron-sulfur</keyword>
<dbReference type="Pfam" id="PF13806">
    <property type="entry name" value="Rieske_2"/>
    <property type="match status" value="1"/>
</dbReference>
<dbReference type="GO" id="GO:0051537">
    <property type="term" value="F:2 iron, 2 sulfur cluster binding"/>
    <property type="evidence" value="ECO:0007669"/>
    <property type="project" value="UniProtKB-KW"/>
</dbReference>
<keyword evidence="1" id="KW-0349">Heme</keyword>
<dbReference type="PROSITE" id="PS51296">
    <property type="entry name" value="RIESKE"/>
    <property type="match status" value="1"/>
</dbReference>
<dbReference type="PANTHER" id="PTHR43809:SF1">
    <property type="entry name" value="NITRITE REDUCTASE (NADH) LARGE SUBUNIT"/>
    <property type="match status" value="1"/>
</dbReference>
<dbReference type="GO" id="GO:0042128">
    <property type="term" value="P:nitrate assimilation"/>
    <property type="evidence" value="ECO:0007669"/>
    <property type="project" value="UniProtKB-KW"/>
</dbReference>
<dbReference type="SUPFAM" id="SSF50022">
    <property type="entry name" value="ISP domain"/>
    <property type="match status" value="1"/>
</dbReference>
<organism evidence="9 10">
    <name type="scientific">Marinoscillum furvescens DSM 4134</name>
    <dbReference type="NCBI Taxonomy" id="1122208"/>
    <lineage>
        <taxon>Bacteria</taxon>
        <taxon>Pseudomonadati</taxon>
        <taxon>Bacteroidota</taxon>
        <taxon>Cytophagia</taxon>
        <taxon>Cytophagales</taxon>
        <taxon>Reichenbachiellaceae</taxon>
        <taxon>Marinoscillum</taxon>
    </lineage>
</organism>
<keyword evidence="7" id="KW-0534">Nitrate assimilation</keyword>
<evidence type="ECO:0000259" key="8">
    <source>
        <dbReference type="PROSITE" id="PS51296"/>
    </source>
</evidence>
<evidence type="ECO:0000313" key="10">
    <source>
        <dbReference type="Proteomes" id="UP000256779"/>
    </source>
</evidence>
<keyword evidence="2" id="KW-0001">2Fe-2S</keyword>
<dbReference type="NCBIfam" id="TIGR02378">
    <property type="entry name" value="nirD_assim_sml"/>
    <property type="match status" value="1"/>
</dbReference>
<name>A0A3D9LK31_MARFU</name>
<dbReference type="InterPro" id="IPR052034">
    <property type="entry name" value="NasD-like"/>
</dbReference>
<evidence type="ECO:0000256" key="1">
    <source>
        <dbReference type="ARBA" id="ARBA00022617"/>
    </source>
</evidence>
<keyword evidence="5" id="KW-0408">Iron</keyword>
<feature type="domain" description="Rieske" evidence="8">
    <location>
        <begin position="20"/>
        <end position="121"/>
    </location>
</feature>
<dbReference type="EMBL" id="QREG01000001">
    <property type="protein sequence ID" value="REE05602.1"/>
    <property type="molecule type" value="Genomic_DNA"/>
</dbReference>
<dbReference type="PANTHER" id="PTHR43809">
    <property type="entry name" value="NITRITE REDUCTASE (NADH) LARGE SUBUNIT"/>
    <property type="match status" value="1"/>
</dbReference>
<comment type="caution">
    <text evidence="9">The sequence shown here is derived from an EMBL/GenBank/DDBJ whole genome shotgun (WGS) entry which is preliminary data.</text>
</comment>
<dbReference type="Gene3D" id="2.102.10.10">
    <property type="entry name" value="Rieske [2Fe-2S] iron-sulphur domain"/>
    <property type="match status" value="1"/>
</dbReference>
<sequence>MTSELLNYKTVSPDEVTTWHEACKVTDFPQDGGLCISYQGLQIAVFNFSQRKEWYATQNLCPHKHQMILSRGMVGSEGEEPKVACPFHKKTFSLKSGENLNGNECKLATYPVKVENETVYVGFA</sequence>
<dbReference type="Proteomes" id="UP000256779">
    <property type="component" value="Unassembled WGS sequence"/>
</dbReference>
<evidence type="ECO:0000256" key="6">
    <source>
        <dbReference type="ARBA" id="ARBA00023014"/>
    </source>
</evidence>
<keyword evidence="3" id="KW-0479">Metal-binding</keyword>
<dbReference type="RefSeq" id="WP_115866119.1">
    <property type="nucleotide sequence ID" value="NZ_QREG01000001.1"/>
</dbReference>
<evidence type="ECO:0000256" key="7">
    <source>
        <dbReference type="ARBA" id="ARBA00023063"/>
    </source>
</evidence>
<proteinExistence type="predicted"/>
<dbReference type="GO" id="GO:0008942">
    <property type="term" value="F:nitrite reductase [NAD(P)H] activity"/>
    <property type="evidence" value="ECO:0007669"/>
    <property type="project" value="InterPro"/>
</dbReference>
<gene>
    <name evidence="9" type="ORF">C7460_101119</name>
</gene>
<evidence type="ECO:0000256" key="5">
    <source>
        <dbReference type="ARBA" id="ARBA00023004"/>
    </source>
</evidence>
<keyword evidence="4" id="KW-0560">Oxidoreductase</keyword>
<protein>
    <submittedName>
        <fullName evidence="9">Assimilatory nitrite reductase (NAD(P)H) small subunit</fullName>
    </submittedName>
</protein>
<reference evidence="9 10" key="1">
    <citation type="submission" date="2018-07" db="EMBL/GenBank/DDBJ databases">
        <title>Genomic Encyclopedia of Type Strains, Phase IV (KMG-IV): sequencing the most valuable type-strain genomes for metagenomic binning, comparative biology and taxonomic classification.</title>
        <authorList>
            <person name="Goeker M."/>
        </authorList>
    </citation>
    <scope>NUCLEOTIDE SEQUENCE [LARGE SCALE GENOMIC DNA]</scope>
    <source>
        <strain evidence="9 10">DSM 4134</strain>
    </source>
</reference>
<evidence type="ECO:0000256" key="2">
    <source>
        <dbReference type="ARBA" id="ARBA00022714"/>
    </source>
</evidence>
<dbReference type="AlphaFoldDB" id="A0A3D9LK31"/>
<evidence type="ECO:0000256" key="3">
    <source>
        <dbReference type="ARBA" id="ARBA00022723"/>
    </source>
</evidence>
<keyword evidence="10" id="KW-1185">Reference proteome</keyword>
<dbReference type="GO" id="GO:0046872">
    <property type="term" value="F:metal ion binding"/>
    <property type="evidence" value="ECO:0007669"/>
    <property type="project" value="UniProtKB-KW"/>
</dbReference>
<evidence type="ECO:0000256" key="4">
    <source>
        <dbReference type="ARBA" id="ARBA00023002"/>
    </source>
</evidence>
<accession>A0A3D9LK31</accession>
<dbReference type="OrthoDB" id="516687at2"/>
<dbReference type="CDD" id="cd03529">
    <property type="entry name" value="Rieske_NirD"/>
    <property type="match status" value="1"/>
</dbReference>
<dbReference type="InterPro" id="IPR017941">
    <property type="entry name" value="Rieske_2Fe-2S"/>
</dbReference>
<dbReference type="InterPro" id="IPR036922">
    <property type="entry name" value="Rieske_2Fe-2S_sf"/>
</dbReference>